<reference evidence="4" key="1">
    <citation type="submission" date="2011-08" db="EMBL/GenBank/DDBJ databases">
        <authorList>
            <person name="Rombauts S."/>
        </authorList>
    </citation>
    <scope>NUCLEOTIDE SEQUENCE</scope>
    <source>
        <strain evidence="4">London</strain>
    </source>
</reference>
<keyword evidence="2" id="KW-0732">Signal</keyword>
<reference evidence="3" key="2">
    <citation type="submission" date="2015-06" db="UniProtKB">
        <authorList>
            <consortium name="EnsemblMetazoa"/>
        </authorList>
    </citation>
    <scope>IDENTIFICATION</scope>
</reference>
<evidence type="ECO:0000313" key="3">
    <source>
        <dbReference type="EnsemblMetazoa" id="tetur06g05390.1"/>
    </source>
</evidence>
<dbReference type="AlphaFoldDB" id="T1K7S8"/>
<evidence type="ECO:0000313" key="4">
    <source>
        <dbReference type="Proteomes" id="UP000015104"/>
    </source>
</evidence>
<gene>
    <name evidence="3" type="primary">107361041</name>
</gene>
<feature type="signal peptide" evidence="2">
    <location>
        <begin position="1"/>
        <end position="22"/>
    </location>
</feature>
<evidence type="ECO:0000256" key="2">
    <source>
        <dbReference type="SAM" id="SignalP"/>
    </source>
</evidence>
<dbReference type="Proteomes" id="UP000015104">
    <property type="component" value="Unassembled WGS sequence"/>
</dbReference>
<feature type="chain" id="PRO_5004581078" evidence="2">
    <location>
        <begin position="23"/>
        <end position="166"/>
    </location>
</feature>
<name>T1K7S8_TETUR</name>
<protein>
    <submittedName>
        <fullName evidence="3">Uncharacterized protein</fullName>
    </submittedName>
</protein>
<keyword evidence="4" id="KW-1185">Reference proteome</keyword>
<feature type="compositionally biased region" description="Acidic residues" evidence="1">
    <location>
        <begin position="31"/>
        <end position="42"/>
    </location>
</feature>
<organism evidence="3 4">
    <name type="scientific">Tetranychus urticae</name>
    <name type="common">Two-spotted spider mite</name>
    <dbReference type="NCBI Taxonomy" id="32264"/>
    <lineage>
        <taxon>Eukaryota</taxon>
        <taxon>Metazoa</taxon>
        <taxon>Ecdysozoa</taxon>
        <taxon>Arthropoda</taxon>
        <taxon>Chelicerata</taxon>
        <taxon>Arachnida</taxon>
        <taxon>Acari</taxon>
        <taxon>Acariformes</taxon>
        <taxon>Trombidiformes</taxon>
        <taxon>Prostigmata</taxon>
        <taxon>Eleutherengona</taxon>
        <taxon>Raphignathae</taxon>
        <taxon>Tetranychoidea</taxon>
        <taxon>Tetranychidae</taxon>
        <taxon>Tetranychus</taxon>
    </lineage>
</organism>
<proteinExistence type="predicted"/>
<accession>T1K7S8</accession>
<dbReference type="HOGENOM" id="CLU_1604830_0_0_1"/>
<dbReference type="EMBL" id="CAEY01001812">
    <property type="status" value="NOT_ANNOTATED_CDS"/>
    <property type="molecule type" value="Genomic_DNA"/>
</dbReference>
<dbReference type="EnsemblMetazoa" id="tetur06g05390.1">
    <property type="protein sequence ID" value="tetur06g05390.1"/>
    <property type="gene ID" value="tetur06g05390"/>
</dbReference>
<dbReference type="KEGG" id="tut:107361041"/>
<sequence>MNPKLVLLNLCLLAILIPLTQGFPYKHSHEEEDDEEEEEEDDKWGKFGKYGKYGKSYEDEEEEKDDYGSKKMFFPFHKKEDEYTKKPKWSSGGWSPISPPGLDLYGQGKYNPKYYKSYGSEEEEYPKKKKSYKKKSKKEEISKDILKEVDKYIPEIDFVDEEKKKA</sequence>
<feature type="region of interest" description="Disordered" evidence="1">
    <location>
        <begin position="27"/>
        <end position="66"/>
    </location>
</feature>
<evidence type="ECO:0000256" key="1">
    <source>
        <dbReference type="SAM" id="MobiDB-lite"/>
    </source>
</evidence>